<dbReference type="NCBIfam" id="TIGR01845">
    <property type="entry name" value="outer_NodT"/>
    <property type="match status" value="1"/>
</dbReference>
<evidence type="ECO:0000313" key="5">
    <source>
        <dbReference type="Proteomes" id="UP000291822"/>
    </source>
</evidence>
<evidence type="ECO:0000256" key="3">
    <source>
        <dbReference type="SAM" id="Coils"/>
    </source>
</evidence>
<dbReference type="PANTHER" id="PTHR30203">
    <property type="entry name" value="OUTER MEMBRANE CATION EFFLUX PROTEIN"/>
    <property type="match status" value="1"/>
</dbReference>
<gene>
    <name evidence="4" type="ORF">EZM97_29990</name>
</gene>
<dbReference type="GO" id="GO:0015562">
    <property type="term" value="F:efflux transmembrane transporter activity"/>
    <property type="evidence" value="ECO:0007669"/>
    <property type="project" value="InterPro"/>
</dbReference>
<keyword evidence="2" id="KW-0449">Lipoprotein</keyword>
<comment type="similarity">
    <text evidence="1 2">Belongs to the outer membrane factor (OMF) (TC 1.B.17) family.</text>
</comment>
<keyword evidence="2" id="KW-0732">Signal</keyword>
<keyword evidence="2" id="KW-0812">Transmembrane</keyword>
<evidence type="ECO:0000256" key="1">
    <source>
        <dbReference type="ARBA" id="ARBA00007613"/>
    </source>
</evidence>
<dbReference type="SUPFAM" id="SSF56954">
    <property type="entry name" value="Outer membrane efflux proteins (OEP)"/>
    <property type="match status" value="1"/>
</dbReference>
<dbReference type="InterPro" id="IPR010131">
    <property type="entry name" value="MdtP/NodT-like"/>
</dbReference>
<dbReference type="Gene3D" id="1.20.1600.10">
    <property type="entry name" value="Outer membrane efflux proteins (OEP)"/>
    <property type="match status" value="1"/>
</dbReference>
<sequence>MTVLRFAQLPSSCRLCVAAALASALVAGCAVGPDFKRPAVPAVSGYTEQPVTTTAATAGVTGGAAQHFAQGSDVSGDWWTLFHSRPLNDLIEQSLANNADLKAAQAALAVARENALAQRGTYYPSVAASFSASRQRQAGTIAPTPSSNAFQYNLFTPQVSVSYVPDIFGLNRRTVESVQAQEQSVRFQTIATQITLSTNVVAAVVQLAALQTQVDATRELVDINTRMVKILREQLAKGYASGLDLAAQESQLEQVNATLPPLIKQLAQQRDLLAVLVGRFPDQASIAHFDLDSLQLPEELPLSLPSALVAQRPDVLQAEANLHAASAQVGVAIANRLPNIVLSGNVGSTALSMGQLFKSGTEFWAIGADITAPIFQGGTLLHQERAAKAAYVQAAEQYRSTVLTAFQNVADTLAALEQDAAGLKAAAAATEAARRTLDLSQRQVTAGYANYLALLNAEQSYQQARINLVQAQASRYADTAALFQALGGGWWNRAELVQDKNEK</sequence>
<proteinExistence type="inferred from homology"/>
<evidence type="ECO:0000313" key="4">
    <source>
        <dbReference type="EMBL" id="TCI06862.1"/>
    </source>
</evidence>
<dbReference type="PROSITE" id="PS51257">
    <property type="entry name" value="PROKAR_LIPOPROTEIN"/>
    <property type="match status" value="1"/>
</dbReference>
<feature type="coiled-coil region" evidence="3">
    <location>
        <begin position="413"/>
        <end position="474"/>
    </location>
</feature>
<evidence type="ECO:0000256" key="2">
    <source>
        <dbReference type="RuleBase" id="RU362097"/>
    </source>
</evidence>
<feature type="signal peptide" evidence="2">
    <location>
        <begin position="1"/>
        <end position="32"/>
    </location>
</feature>
<name>A0A4R0YI68_9GAMM</name>
<dbReference type="InterPro" id="IPR003423">
    <property type="entry name" value="OMP_efflux"/>
</dbReference>
<comment type="subcellular location">
    <subcellularLocation>
        <location evidence="2">Cell outer membrane</location>
        <topology evidence="2">Lipid-anchor</topology>
    </subcellularLocation>
</comment>
<dbReference type="EMBL" id="SJTG01000005">
    <property type="protein sequence ID" value="TCI06862.1"/>
    <property type="molecule type" value="Genomic_DNA"/>
</dbReference>
<comment type="caution">
    <text evidence="4">The sequence shown here is derived from an EMBL/GenBank/DDBJ whole genome shotgun (WGS) entry which is preliminary data.</text>
</comment>
<protein>
    <submittedName>
        <fullName evidence="4">Efflux transporter outer membrane subunit</fullName>
    </submittedName>
</protein>
<dbReference type="Gene3D" id="2.20.200.10">
    <property type="entry name" value="Outer membrane efflux proteins (OEP)"/>
    <property type="match status" value="1"/>
</dbReference>
<keyword evidence="5" id="KW-1185">Reference proteome</keyword>
<dbReference type="AlphaFoldDB" id="A0A4R0YI68"/>
<keyword evidence="2" id="KW-0564">Palmitate</keyword>
<accession>A0A4R0YI68</accession>
<dbReference type="Proteomes" id="UP000291822">
    <property type="component" value="Unassembled WGS sequence"/>
</dbReference>
<dbReference type="GO" id="GO:0009279">
    <property type="term" value="C:cell outer membrane"/>
    <property type="evidence" value="ECO:0007669"/>
    <property type="project" value="UniProtKB-SubCell"/>
</dbReference>
<dbReference type="PANTHER" id="PTHR30203:SF33">
    <property type="entry name" value="BLR4455 PROTEIN"/>
    <property type="match status" value="1"/>
</dbReference>
<keyword evidence="2" id="KW-0472">Membrane</keyword>
<keyword evidence="2" id="KW-1134">Transmembrane beta strand</keyword>
<dbReference type="Pfam" id="PF02321">
    <property type="entry name" value="OEP"/>
    <property type="match status" value="2"/>
</dbReference>
<organism evidence="4 5">
    <name type="scientific">Dyella soli</name>
    <dbReference type="NCBI Taxonomy" id="522319"/>
    <lineage>
        <taxon>Bacteria</taxon>
        <taxon>Pseudomonadati</taxon>
        <taxon>Pseudomonadota</taxon>
        <taxon>Gammaproteobacteria</taxon>
        <taxon>Lysobacterales</taxon>
        <taxon>Rhodanobacteraceae</taxon>
        <taxon>Dyella</taxon>
    </lineage>
</organism>
<dbReference type="RefSeq" id="WP_131411709.1">
    <property type="nucleotide sequence ID" value="NZ_SJTG01000005.1"/>
</dbReference>
<reference evidence="4 5" key="1">
    <citation type="submission" date="2019-02" db="EMBL/GenBank/DDBJ databases">
        <title>Dyella amyloliquefaciens sp. nov., isolated from forest soil.</title>
        <authorList>
            <person name="Gao Z.-H."/>
            <person name="Qiu L.-H."/>
        </authorList>
    </citation>
    <scope>NUCLEOTIDE SEQUENCE [LARGE SCALE GENOMIC DNA]</scope>
    <source>
        <strain evidence="4 5">KACC 12747</strain>
    </source>
</reference>
<feature type="chain" id="PRO_5021036406" evidence="2">
    <location>
        <begin position="33"/>
        <end position="503"/>
    </location>
</feature>
<keyword evidence="3" id="KW-0175">Coiled coil</keyword>